<dbReference type="RefSeq" id="WP_072317895.1">
    <property type="nucleotide sequence ID" value="NZ_FPJE01000014.1"/>
</dbReference>
<dbReference type="InterPro" id="IPR036779">
    <property type="entry name" value="LysM_dom_sf"/>
</dbReference>
<protein>
    <submittedName>
        <fullName evidence="2">LysM domain-containing protein</fullName>
    </submittedName>
</protein>
<name>A0A1K1QM26_9FLAO</name>
<evidence type="ECO:0000313" key="3">
    <source>
        <dbReference type="Proteomes" id="UP000182248"/>
    </source>
</evidence>
<keyword evidence="3" id="KW-1185">Reference proteome</keyword>
<dbReference type="PROSITE" id="PS51782">
    <property type="entry name" value="LYSM"/>
    <property type="match status" value="1"/>
</dbReference>
<evidence type="ECO:0000259" key="1">
    <source>
        <dbReference type="PROSITE" id="PS51782"/>
    </source>
</evidence>
<feature type="domain" description="LysM" evidence="1">
    <location>
        <begin position="76"/>
        <end position="125"/>
    </location>
</feature>
<accession>A0A1K1QM26</accession>
<gene>
    <name evidence="2" type="ORF">SAMN02927921_02681</name>
</gene>
<organism evidence="2 3">
    <name type="scientific">Sinomicrobium oceani</name>
    <dbReference type="NCBI Taxonomy" id="1150368"/>
    <lineage>
        <taxon>Bacteria</taxon>
        <taxon>Pseudomonadati</taxon>
        <taxon>Bacteroidota</taxon>
        <taxon>Flavobacteriia</taxon>
        <taxon>Flavobacteriales</taxon>
        <taxon>Flavobacteriaceae</taxon>
        <taxon>Sinomicrobium</taxon>
    </lineage>
</organism>
<dbReference type="InterPro" id="IPR018392">
    <property type="entry name" value="LysM"/>
</dbReference>
<dbReference type="EMBL" id="FPJE01000014">
    <property type="protein sequence ID" value="SFW60986.1"/>
    <property type="molecule type" value="Genomic_DNA"/>
</dbReference>
<dbReference type="STRING" id="1150368.SAMN02927921_02681"/>
<dbReference type="OrthoDB" id="370541at2"/>
<dbReference type="SUPFAM" id="SSF54106">
    <property type="entry name" value="LysM domain"/>
    <property type="match status" value="1"/>
</dbReference>
<dbReference type="PANTHER" id="PTHR34700:SF4">
    <property type="entry name" value="PHAGE-LIKE ELEMENT PBSX PROTEIN XKDP"/>
    <property type="match status" value="1"/>
</dbReference>
<sequence>MSVKAKYQPVLDLGTALKIKNGTVEESDGVLKIKGTTKSQYEKNILWDKIKEIGGNEPSDIKADIRIEETDPAVYHRHVVQKGETLGKIAQKYYGDSSKYNTIFKANTGQLKNPDVIHPDQELVIPRLS</sequence>
<dbReference type="Pfam" id="PF01476">
    <property type="entry name" value="LysM"/>
    <property type="match status" value="1"/>
</dbReference>
<dbReference type="Proteomes" id="UP000182248">
    <property type="component" value="Unassembled WGS sequence"/>
</dbReference>
<dbReference type="PANTHER" id="PTHR34700">
    <property type="entry name" value="POTASSIUM BINDING PROTEIN KBP"/>
    <property type="match status" value="1"/>
</dbReference>
<reference evidence="2 3" key="1">
    <citation type="submission" date="2016-11" db="EMBL/GenBank/DDBJ databases">
        <authorList>
            <person name="Jaros S."/>
            <person name="Januszkiewicz K."/>
            <person name="Wedrychowicz H."/>
        </authorList>
    </citation>
    <scope>NUCLEOTIDE SEQUENCE [LARGE SCALE GENOMIC DNA]</scope>
    <source>
        <strain evidence="2 3">CGMCC 1.12145</strain>
    </source>
</reference>
<dbReference type="Gene3D" id="3.10.350.10">
    <property type="entry name" value="LysM domain"/>
    <property type="match status" value="1"/>
</dbReference>
<dbReference type="SMART" id="SM00257">
    <property type="entry name" value="LysM"/>
    <property type="match status" value="1"/>
</dbReference>
<dbReference type="InterPro" id="IPR052196">
    <property type="entry name" value="Bact_Kbp"/>
</dbReference>
<proteinExistence type="predicted"/>
<dbReference type="CDD" id="cd00118">
    <property type="entry name" value="LysM"/>
    <property type="match status" value="1"/>
</dbReference>
<evidence type="ECO:0000313" key="2">
    <source>
        <dbReference type="EMBL" id="SFW60986.1"/>
    </source>
</evidence>
<dbReference type="AlphaFoldDB" id="A0A1K1QM26"/>